<gene>
    <name evidence="4" type="ORF">ACFQRF_04745</name>
</gene>
<evidence type="ECO:0000313" key="4">
    <source>
        <dbReference type="EMBL" id="MFC7327043.1"/>
    </source>
</evidence>
<dbReference type="SUPFAM" id="SSF56784">
    <property type="entry name" value="HAD-like"/>
    <property type="match status" value="1"/>
</dbReference>
<dbReference type="Gene3D" id="3.40.50.1000">
    <property type="entry name" value="HAD superfamily/HAD-like"/>
    <property type="match status" value="1"/>
</dbReference>
<dbReference type="EC" id="3.1.3.-" evidence="4"/>
<dbReference type="NCBIfam" id="TIGR01509">
    <property type="entry name" value="HAD-SF-IA-v3"/>
    <property type="match status" value="1"/>
</dbReference>
<dbReference type="InterPro" id="IPR036412">
    <property type="entry name" value="HAD-like_sf"/>
</dbReference>
<comment type="cofactor">
    <cofactor evidence="1">
        <name>Mg(2+)</name>
        <dbReference type="ChEBI" id="CHEBI:18420"/>
    </cofactor>
</comment>
<name>A0ABW2KCP4_9ACTN</name>
<evidence type="ECO:0000313" key="5">
    <source>
        <dbReference type="Proteomes" id="UP001596540"/>
    </source>
</evidence>
<dbReference type="GO" id="GO:0016787">
    <property type="term" value="F:hydrolase activity"/>
    <property type="evidence" value="ECO:0007669"/>
    <property type="project" value="UniProtKB-KW"/>
</dbReference>
<proteinExistence type="predicted"/>
<keyword evidence="2 4" id="KW-0378">Hydrolase</keyword>
<dbReference type="InterPro" id="IPR023214">
    <property type="entry name" value="HAD_sf"/>
</dbReference>
<comment type="caution">
    <text evidence="4">The sequence shown here is derived from an EMBL/GenBank/DDBJ whole genome shotgun (WGS) entry which is preliminary data.</text>
</comment>
<dbReference type="PANTHER" id="PTHR46470">
    <property type="entry name" value="N-ACYLNEURAMINATE-9-PHOSPHATASE"/>
    <property type="match status" value="1"/>
</dbReference>
<sequence length="246" mass="26856">MPEHTSTPAVVFLDLDDTLLDDHAASSAGLRTLMERLGHPDFNAARRLWDVQTEISFGAYVAGRLTLDEQRRERVRALATQAGHSWISEEQCDELFQRYLESHRAAWRSFHDVVPALTRLASAGIVLGVITNGIESLQREKLATMEITRHFSTIVCADTAGVGKPDPRIFHIACQQVGATPDQCWHIGDQLRADALGAVSAGLRPILLDRHHRHAGAPGDITTIHSLEEVQRLVGVGDAAAAAGLL</sequence>
<protein>
    <submittedName>
        <fullName evidence="4">HAD family hydrolase</fullName>
        <ecNumber evidence="4">3.1.3.-</ecNumber>
    </submittedName>
</protein>
<accession>A0ABW2KCP4</accession>
<reference evidence="5" key="1">
    <citation type="journal article" date="2019" name="Int. J. Syst. Evol. Microbiol.">
        <title>The Global Catalogue of Microorganisms (GCM) 10K type strain sequencing project: providing services to taxonomists for standard genome sequencing and annotation.</title>
        <authorList>
            <consortium name="The Broad Institute Genomics Platform"/>
            <consortium name="The Broad Institute Genome Sequencing Center for Infectious Disease"/>
            <person name="Wu L."/>
            <person name="Ma J."/>
        </authorList>
    </citation>
    <scope>NUCLEOTIDE SEQUENCE [LARGE SCALE GENOMIC DNA]</scope>
    <source>
        <strain evidence="5">CGMCC 4.7382</strain>
    </source>
</reference>
<dbReference type="PRINTS" id="PR00413">
    <property type="entry name" value="HADHALOGNASE"/>
</dbReference>
<keyword evidence="5" id="KW-1185">Reference proteome</keyword>
<evidence type="ECO:0000256" key="2">
    <source>
        <dbReference type="ARBA" id="ARBA00022801"/>
    </source>
</evidence>
<dbReference type="EMBL" id="JBHTBH010000002">
    <property type="protein sequence ID" value="MFC7327043.1"/>
    <property type="molecule type" value="Genomic_DNA"/>
</dbReference>
<dbReference type="RefSeq" id="WP_379869172.1">
    <property type="nucleotide sequence ID" value="NZ_JBHTBH010000002.1"/>
</dbReference>
<organism evidence="4 5">
    <name type="scientific">Marinactinospora rubrisoli</name>
    <dbReference type="NCBI Taxonomy" id="2715399"/>
    <lineage>
        <taxon>Bacteria</taxon>
        <taxon>Bacillati</taxon>
        <taxon>Actinomycetota</taxon>
        <taxon>Actinomycetes</taxon>
        <taxon>Streptosporangiales</taxon>
        <taxon>Nocardiopsidaceae</taxon>
        <taxon>Marinactinospora</taxon>
    </lineage>
</organism>
<dbReference type="PANTHER" id="PTHR46470:SF4">
    <property type="entry name" value="5-AMINO-6-(5-PHOSPHO-D-RIBITYLAMINO)URACIL PHOSPHATASE YIGB"/>
    <property type="match status" value="1"/>
</dbReference>
<dbReference type="SFLD" id="SFLDG01129">
    <property type="entry name" value="C1.5:_HAD__Beta-PGM__Phosphata"/>
    <property type="match status" value="1"/>
</dbReference>
<dbReference type="InterPro" id="IPR051400">
    <property type="entry name" value="HAD-like_hydrolase"/>
</dbReference>
<evidence type="ECO:0000256" key="1">
    <source>
        <dbReference type="ARBA" id="ARBA00001946"/>
    </source>
</evidence>
<dbReference type="Pfam" id="PF00702">
    <property type="entry name" value="Hydrolase"/>
    <property type="match status" value="1"/>
</dbReference>
<dbReference type="SFLD" id="SFLDS00003">
    <property type="entry name" value="Haloacid_Dehalogenase"/>
    <property type="match status" value="1"/>
</dbReference>
<keyword evidence="3" id="KW-0460">Magnesium</keyword>
<dbReference type="Gene3D" id="1.20.120.1600">
    <property type="match status" value="1"/>
</dbReference>
<evidence type="ECO:0000256" key="3">
    <source>
        <dbReference type="ARBA" id="ARBA00022842"/>
    </source>
</evidence>
<dbReference type="NCBIfam" id="TIGR01549">
    <property type="entry name" value="HAD-SF-IA-v1"/>
    <property type="match status" value="1"/>
</dbReference>
<dbReference type="InterPro" id="IPR006439">
    <property type="entry name" value="HAD-SF_hydro_IA"/>
</dbReference>
<dbReference type="Proteomes" id="UP001596540">
    <property type="component" value="Unassembled WGS sequence"/>
</dbReference>